<evidence type="ECO:0000313" key="2">
    <source>
        <dbReference type="Proteomes" id="UP001385951"/>
    </source>
</evidence>
<name>A0AAW0FQA7_9APHY</name>
<dbReference type="AlphaFoldDB" id="A0AAW0FQA7"/>
<proteinExistence type="predicted"/>
<sequence>MISISLSWRTTFDTVQRINVVAGLSSPHLESLRRTTNDPLLGCVSITGVSHALLRMRLSTLTFWGFLETHFRLGH</sequence>
<reference evidence="1 2" key="1">
    <citation type="submission" date="2022-09" db="EMBL/GenBank/DDBJ databases">
        <authorList>
            <person name="Palmer J.M."/>
        </authorList>
    </citation>
    <scope>NUCLEOTIDE SEQUENCE [LARGE SCALE GENOMIC DNA]</scope>
    <source>
        <strain evidence="1 2">DSM 7382</strain>
    </source>
</reference>
<comment type="caution">
    <text evidence="1">The sequence shown here is derived from an EMBL/GenBank/DDBJ whole genome shotgun (WGS) entry which is preliminary data.</text>
</comment>
<gene>
    <name evidence="1" type="ORF">QCA50_018050</name>
</gene>
<evidence type="ECO:0000313" key="1">
    <source>
        <dbReference type="EMBL" id="KAK7678910.1"/>
    </source>
</evidence>
<dbReference type="Proteomes" id="UP001385951">
    <property type="component" value="Unassembled WGS sequence"/>
</dbReference>
<accession>A0AAW0FQA7</accession>
<organism evidence="1 2">
    <name type="scientific">Cerrena zonata</name>
    <dbReference type="NCBI Taxonomy" id="2478898"/>
    <lineage>
        <taxon>Eukaryota</taxon>
        <taxon>Fungi</taxon>
        <taxon>Dikarya</taxon>
        <taxon>Basidiomycota</taxon>
        <taxon>Agaricomycotina</taxon>
        <taxon>Agaricomycetes</taxon>
        <taxon>Polyporales</taxon>
        <taxon>Cerrenaceae</taxon>
        <taxon>Cerrena</taxon>
    </lineage>
</organism>
<protein>
    <submittedName>
        <fullName evidence="1">Uncharacterized protein</fullName>
    </submittedName>
</protein>
<keyword evidence="2" id="KW-1185">Reference proteome</keyword>
<dbReference type="EMBL" id="JASBNA010000065">
    <property type="protein sequence ID" value="KAK7678910.1"/>
    <property type="molecule type" value="Genomic_DNA"/>
</dbReference>